<keyword evidence="2" id="KW-0808">Transferase</keyword>
<gene>
    <name evidence="4" type="ORF">SAMN05421874_12844</name>
</gene>
<dbReference type="AlphaFoldDB" id="A0A1G9MI75"/>
<dbReference type="Pfam" id="PF02086">
    <property type="entry name" value="MethyltransfD12"/>
    <property type="match status" value="1"/>
</dbReference>
<keyword evidence="5" id="KW-1185">Reference proteome</keyword>
<dbReference type="GO" id="GO:0043565">
    <property type="term" value="F:sequence-specific DNA binding"/>
    <property type="evidence" value="ECO:0007669"/>
    <property type="project" value="TreeGrafter"/>
</dbReference>
<protein>
    <submittedName>
        <fullName evidence="4">DNA adenine methylase</fullName>
    </submittedName>
</protein>
<dbReference type="GO" id="GO:0009307">
    <property type="term" value="P:DNA restriction-modification system"/>
    <property type="evidence" value="ECO:0007669"/>
    <property type="project" value="InterPro"/>
</dbReference>
<dbReference type="InterPro" id="IPR029063">
    <property type="entry name" value="SAM-dependent_MTases_sf"/>
</dbReference>
<dbReference type="Proteomes" id="UP000198683">
    <property type="component" value="Unassembled WGS sequence"/>
</dbReference>
<dbReference type="OrthoDB" id="5190841at2"/>
<dbReference type="InterPro" id="IPR012327">
    <property type="entry name" value="MeTrfase_D12"/>
</dbReference>
<dbReference type="SUPFAM" id="SSF53335">
    <property type="entry name" value="S-adenosyl-L-methionine-dependent methyltransferases"/>
    <property type="match status" value="1"/>
</dbReference>
<name>A0A1G9MI75_9ACTN</name>
<evidence type="ECO:0000256" key="3">
    <source>
        <dbReference type="ARBA" id="ARBA00022691"/>
    </source>
</evidence>
<dbReference type="PRINTS" id="PR00505">
    <property type="entry name" value="D12N6MTFRASE"/>
</dbReference>
<reference evidence="4 5" key="1">
    <citation type="submission" date="2016-10" db="EMBL/GenBank/DDBJ databases">
        <authorList>
            <person name="de Groot N.N."/>
        </authorList>
    </citation>
    <scope>NUCLEOTIDE SEQUENCE [LARGE SCALE GENOMIC DNA]</scope>
    <source>
        <strain evidence="4 5">CGMCC 4.5681</strain>
    </source>
</reference>
<dbReference type="PANTHER" id="PTHR30481">
    <property type="entry name" value="DNA ADENINE METHYLASE"/>
    <property type="match status" value="1"/>
</dbReference>
<keyword evidence="3" id="KW-0949">S-adenosyl-L-methionine</keyword>
<dbReference type="GO" id="GO:0009007">
    <property type="term" value="F:site-specific DNA-methyltransferase (adenine-specific) activity"/>
    <property type="evidence" value="ECO:0007669"/>
    <property type="project" value="UniProtKB-EC"/>
</dbReference>
<evidence type="ECO:0000256" key="2">
    <source>
        <dbReference type="ARBA" id="ARBA00022679"/>
    </source>
</evidence>
<evidence type="ECO:0000313" key="4">
    <source>
        <dbReference type="EMBL" id="SDL73773.1"/>
    </source>
</evidence>
<dbReference type="RefSeq" id="WP_090772051.1">
    <property type="nucleotide sequence ID" value="NZ_FNFB01000028.1"/>
</dbReference>
<sequence>MDALRPPFQYYGAKGRLGPFLASLLPPHEVYVEPFAGSAAVFFAKQPVQIETINDINGDLICFMRTLRDRPRSLIRAIELTPYARAEHQAAKLGDNTASDLERARRWWIQCTQSRSGEAGASWRRPTSRTRVNNPAGSKRAAAALRWHAARLREAFIEQVDAFELIERMDSPQTAMYVDPPYLRSTRNEFGSGHYVKEMDLEPEHRRLLEVLAACKGAVVLSGYRSELYDELLSDWRRIDYRVRASSSDERRHAVESVWINR</sequence>
<dbReference type="GO" id="GO:1904047">
    <property type="term" value="F:S-adenosyl-L-methionine binding"/>
    <property type="evidence" value="ECO:0007669"/>
    <property type="project" value="TreeGrafter"/>
</dbReference>
<dbReference type="EMBL" id="FNFB01000028">
    <property type="protein sequence ID" value="SDL73773.1"/>
    <property type="molecule type" value="Genomic_DNA"/>
</dbReference>
<organism evidence="4 5">
    <name type="scientific">Nonomuraea maritima</name>
    <dbReference type="NCBI Taxonomy" id="683260"/>
    <lineage>
        <taxon>Bacteria</taxon>
        <taxon>Bacillati</taxon>
        <taxon>Actinomycetota</taxon>
        <taxon>Actinomycetes</taxon>
        <taxon>Streptosporangiales</taxon>
        <taxon>Streptosporangiaceae</taxon>
        <taxon>Nonomuraea</taxon>
    </lineage>
</organism>
<dbReference type="GO" id="GO:0006298">
    <property type="term" value="P:mismatch repair"/>
    <property type="evidence" value="ECO:0007669"/>
    <property type="project" value="TreeGrafter"/>
</dbReference>
<dbReference type="PIRSF" id="PIRSF000398">
    <property type="entry name" value="M_m6A_EcoRV"/>
    <property type="match status" value="1"/>
</dbReference>
<dbReference type="STRING" id="683260.SAMN05421874_12844"/>
<dbReference type="GO" id="GO:0032259">
    <property type="term" value="P:methylation"/>
    <property type="evidence" value="ECO:0007669"/>
    <property type="project" value="UniProtKB-KW"/>
</dbReference>
<keyword evidence="1 4" id="KW-0489">Methyltransferase</keyword>
<evidence type="ECO:0000256" key="1">
    <source>
        <dbReference type="ARBA" id="ARBA00022603"/>
    </source>
</evidence>
<dbReference type="InterPro" id="IPR012263">
    <property type="entry name" value="M_m6A_EcoRV"/>
</dbReference>
<evidence type="ECO:0000313" key="5">
    <source>
        <dbReference type="Proteomes" id="UP000198683"/>
    </source>
</evidence>
<dbReference type="Gene3D" id="3.40.50.150">
    <property type="entry name" value="Vaccinia Virus protein VP39"/>
    <property type="match status" value="2"/>
</dbReference>
<dbReference type="PANTHER" id="PTHR30481:SF4">
    <property type="entry name" value="SITE-SPECIFIC DNA-METHYLTRANSFERASE (ADENINE-SPECIFIC)"/>
    <property type="match status" value="1"/>
</dbReference>
<proteinExistence type="predicted"/>
<accession>A0A1G9MI75</accession>